<dbReference type="EMBL" id="JANIDV010000004">
    <property type="protein sequence ID" value="MCX5616769.1"/>
    <property type="molecule type" value="Genomic_DNA"/>
</dbReference>
<dbReference type="RefSeq" id="WP_266127742.1">
    <property type="nucleotide sequence ID" value="NZ_JANIDV010000004.1"/>
</dbReference>
<proteinExistence type="inferred from homology"/>
<dbReference type="InterPro" id="IPR023485">
    <property type="entry name" value="Ptyr_pPase"/>
</dbReference>
<evidence type="ECO:0000256" key="1">
    <source>
        <dbReference type="ARBA" id="ARBA00011063"/>
    </source>
</evidence>
<dbReference type="SMART" id="SM00226">
    <property type="entry name" value="LMWPc"/>
    <property type="match status" value="1"/>
</dbReference>
<reference evidence="6" key="1">
    <citation type="submission" date="2022-07" db="EMBL/GenBank/DDBJ databases">
        <title>Bombella genomes.</title>
        <authorList>
            <person name="Harer L."/>
            <person name="Styblova S."/>
            <person name="Ehrmann M."/>
        </authorList>
    </citation>
    <scope>NUCLEOTIDE SEQUENCE</scope>
    <source>
        <strain evidence="6">TMW 2.2559</strain>
    </source>
</reference>
<organism evidence="6 7">
    <name type="scientific">Bombella dulcis</name>
    <dbReference type="NCBI Taxonomy" id="2967339"/>
    <lineage>
        <taxon>Bacteria</taxon>
        <taxon>Pseudomonadati</taxon>
        <taxon>Pseudomonadota</taxon>
        <taxon>Alphaproteobacteria</taxon>
        <taxon>Acetobacterales</taxon>
        <taxon>Acetobacteraceae</taxon>
        <taxon>Bombella</taxon>
    </lineage>
</organism>
<keyword evidence="4" id="KW-0904">Protein phosphatase</keyword>
<dbReference type="PRINTS" id="PR00719">
    <property type="entry name" value="LMWPTPASE"/>
</dbReference>
<feature type="domain" description="Phosphotyrosine protein phosphatase I" evidence="5">
    <location>
        <begin position="8"/>
        <end position="155"/>
    </location>
</feature>
<comment type="caution">
    <text evidence="6">The sequence shown here is derived from an EMBL/GenBank/DDBJ whole genome shotgun (WGS) entry which is preliminary data.</text>
</comment>
<evidence type="ECO:0000256" key="4">
    <source>
        <dbReference type="ARBA" id="ARBA00022912"/>
    </source>
</evidence>
<dbReference type="InterPro" id="IPR050438">
    <property type="entry name" value="LMW_PTPase"/>
</dbReference>
<dbReference type="Gene3D" id="3.40.50.2300">
    <property type="match status" value="1"/>
</dbReference>
<sequence>MTDTPPAPSFLFVCTGNICRSPLAELAMRREAEARGLMIDIDSAGTGNWHEGDRPDPRARATARRHGLNADVLRARQVRQEDFDRFDHIIALDRSHLATLKKLRPADSKARITLLLDHVEGQQGRDVIDPYYGSEDNFETTWRDVEAGCKALATRYLDQPAATKQALPPFTERHQS</sequence>
<evidence type="ECO:0000313" key="7">
    <source>
        <dbReference type="Proteomes" id="UP001165633"/>
    </source>
</evidence>
<keyword evidence="7" id="KW-1185">Reference proteome</keyword>
<dbReference type="PANTHER" id="PTHR11717:SF7">
    <property type="entry name" value="LOW MOLECULAR WEIGHT PHOSPHOTYROSINE PROTEIN PHOSPHATASE"/>
    <property type="match status" value="1"/>
</dbReference>
<dbReference type="Proteomes" id="UP001165633">
    <property type="component" value="Unassembled WGS sequence"/>
</dbReference>
<evidence type="ECO:0000259" key="5">
    <source>
        <dbReference type="SMART" id="SM00226"/>
    </source>
</evidence>
<comment type="similarity">
    <text evidence="1">Belongs to the low molecular weight phosphotyrosine protein phosphatase family.</text>
</comment>
<protein>
    <recommendedName>
        <fullName evidence="2">protein-tyrosine-phosphatase</fullName>
        <ecNumber evidence="2">3.1.3.48</ecNumber>
    </recommendedName>
</protein>
<evidence type="ECO:0000313" key="6">
    <source>
        <dbReference type="EMBL" id="MCX5616769.1"/>
    </source>
</evidence>
<dbReference type="CDD" id="cd16343">
    <property type="entry name" value="LMWPTP"/>
    <property type="match status" value="1"/>
</dbReference>
<dbReference type="PANTHER" id="PTHR11717">
    <property type="entry name" value="LOW MOLECULAR WEIGHT PROTEIN TYROSINE PHOSPHATASE"/>
    <property type="match status" value="1"/>
</dbReference>
<keyword evidence="3" id="KW-0378">Hydrolase</keyword>
<dbReference type="SUPFAM" id="SSF52788">
    <property type="entry name" value="Phosphotyrosine protein phosphatases I"/>
    <property type="match status" value="1"/>
</dbReference>
<evidence type="ECO:0000256" key="3">
    <source>
        <dbReference type="ARBA" id="ARBA00022801"/>
    </source>
</evidence>
<dbReference type="Pfam" id="PF01451">
    <property type="entry name" value="LMWPc"/>
    <property type="match status" value="1"/>
</dbReference>
<gene>
    <name evidence="6" type="ORF">NQF87_07265</name>
</gene>
<name>A0ABT3WG58_9PROT</name>
<dbReference type="InterPro" id="IPR017867">
    <property type="entry name" value="Tyr_phospatase_low_mol_wt"/>
</dbReference>
<evidence type="ECO:0000256" key="2">
    <source>
        <dbReference type="ARBA" id="ARBA00013064"/>
    </source>
</evidence>
<dbReference type="EC" id="3.1.3.48" evidence="2"/>
<dbReference type="InterPro" id="IPR036196">
    <property type="entry name" value="Ptyr_pPase_sf"/>
</dbReference>
<accession>A0ABT3WG58</accession>